<name>X1ST03_9ZZZZ</name>
<dbReference type="EMBL" id="BARW01006620">
    <property type="protein sequence ID" value="GAI78455.1"/>
    <property type="molecule type" value="Genomic_DNA"/>
</dbReference>
<evidence type="ECO:0000313" key="2">
    <source>
        <dbReference type="EMBL" id="GAI78455.1"/>
    </source>
</evidence>
<keyword evidence="1" id="KW-0812">Transmembrane</keyword>
<organism evidence="2">
    <name type="scientific">marine sediment metagenome</name>
    <dbReference type="NCBI Taxonomy" id="412755"/>
    <lineage>
        <taxon>unclassified sequences</taxon>
        <taxon>metagenomes</taxon>
        <taxon>ecological metagenomes</taxon>
    </lineage>
</organism>
<gene>
    <name evidence="2" type="ORF">S12H4_13906</name>
</gene>
<feature type="non-terminal residue" evidence="2">
    <location>
        <position position="63"/>
    </location>
</feature>
<keyword evidence="1" id="KW-1133">Transmembrane helix</keyword>
<keyword evidence="1" id="KW-0472">Membrane</keyword>
<evidence type="ECO:0000256" key="1">
    <source>
        <dbReference type="SAM" id="Phobius"/>
    </source>
</evidence>
<proteinExistence type="predicted"/>
<accession>X1ST03</accession>
<reference evidence="2" key="1">
    <citation type="journal article" date="2014" name="Front. Microbiol.">
        <title>High frequency of phylogenetically diverse reductive dehalogenase-homologous genes in deep subseafloor sedimentary metagenomes.</title>
        <authorList>
            <person name="Kawai M."/>
            <person name="Futagami T."/>
            <person name="Toyoda A."/>
            <person name="Takaki Y."/>
            <person name="Nishi S."/>
            <person name="Hori S."/>
            <person name="Arai W."/>
            <person name="Tsubouchi T."/>
            <person name="Morono Y."/>
            <person name="Uchiyama I."/>
            <person name="Ito T."/>
            <person name="Fujiyama A."/>
            <person name="Inagaki F."/>
            <person name="Takami H."/>
        </authorList>
    </citation>
    <scope>NUCLEOTIDE SEQUENCE</scope>
    <source>
        <strain evidence="2">Expedition CK06-06</strain>
    </source>
</reference>
<feature type="transmembrane region" description="Helical" evidence="1">
    <location>
        <begin position="6"/>
        <end position="27"/>
    </location>
</feature>
<protein>
    <submittedName>
        <fullName evidence="2">Uncharacterized protein</fullName>
    </submittedName>
</protein>
<comment type="caution">
    <text evidence="2">The sequence shown here is derived from an EMBL/GenBank/DDBJ whole genome shotgun (WGS) entry which is preliminary data.</text>
</comment>
<sequence length="63" mass="7317">MKYLKYPLYLVLAMVIIFALFVLYGTISDYRPDEKTLLFEQADAPVLTDSIFDLMIWNIGYCG</sequence>
<dbReference type="AlphaFoldDB" id="X1ST03"/>